<evidence type="ECO:0000313" key="2">
    <source>
        <dbReference type="EMBL" id="MEP0819284.1"/>
    </source>
</evidence>
<organism evidence="2 3">
    <name type="scientific">Trichocoleus desertorum GB2-A4</name>
    <dbReference type="NCBI Taxonomy" id="2933944"/>
    <lineage>
        <taxon>Bacteria</taxon>
        <taxon>Bacillati</taxon>
        <taxon>Cyanobacteriota</taxon>
        <taxon>Cyanophyceae</taxon>
        <taxon>Leptolyngbyales</taxon>
        <taxon>Trichocoleusaceae</taxon>
        <taxon>Trichocoleus</taxon>
    </lineage>
</organism>
<dbReference type="EMBL" id="JAMPKM010000013">
    <property type="protein sequence ID" value="MEP0819284.1"/>
    <property type="molecule type" value="Genomic_DNA"/>
</dbReference>
<name>A0ABV0JBW6_9CYAN</name>
<dbReference type="PANTHER" id="PTHR30634:SF14">
    <property type="match status" value="1"/>
</dbReference>
<evidence type="ECO:0000313" key="3">
    <source>
        <dbReference type="Proteomes" id="UP001464891"/>
    </source>
</evidence>
<dbReference type="PANTHER" id="PTHR30634">
    <property type="entry name" value="OUTER MEMBRANE LOLAB LIPOPROTEIN INSERTION APPARATUS"/>
    <property type="match status" value="1"/>
</dbReference>
<keyword evidence="3" id="KW-1185">Reference proteome</keyword>
<dbReference type="InterPro" id="IPR043737">
    <property type="entry name" value="DUF5682"/>
</dbReference>
<proteinExistence type="predicted"/>
<feature type="compositionally biased region" description="Polar residues" evidence="1">
    <location>
        <begin position="763"/>
        <end position="777"/>
    </location>
</feature>
<reference evidence="2 3" key="1">
    <citation type="submission" date="2022-04" db="EMBL/GenBank/DDBJ databases">
        <title>Positive selection, recombination, and allopatry shape intraspecific diversity of widespread and dominant cyanobacteria.</title>
        <authorList>
            <person name="Wei J."/>
            <person name="Shu W."/>
            <person name="Hu C."/>
        </authorList>
    </citation>
    <scope>NUCLEOTIDE SEQUENCE [LARGE SCALE GENOMIC DNA]</scope>
    <source>
        <strain evidence="2 3">GB2-A4</strain>
    </source>
</reference>
<protein>
    <submittedName>
        <fullName evidence="2">DUF5682 family protein</fullName>
    </submittedName>
</protein>
<sequence length="817" mass="89760">MSPSSNVHIFGIRHHGPGSARSLLQALHTLQPDVILVEGPPDADDVLPLLAQADMKPPVALLIYAPDQPQQAVYYPFAVFSPEWQALHYGLKHQIPVRFMDLPQMHQLGVSPLEEPVREPGNSDEKENIATTEPEELTPDPAIDLQPEGDRPFSPTDPSQAVISDPLTWLAQAAGYSDGERWWEHMVEHRQNSTDLFAAILEVMTVLRAEVEADPAYSSSLAQRHPLQVEREAKREAYMRQTIRAAQKEGKERIAIVCGAWHAPALAELSNAKADTATLKGLLKTKVQTTWVPWTYGRLAMSSGYGAGIESPGWYHHLWQAGISDKPSSASASQITISWMTCVARLLRQQDLDASSASVIEAVRLAEALAALRDRALPSLMELNEATQTVLCFGDALPMKLIHEKLIVGERLGEVPDETPMVPLQQDLLRQQKRLRLKVDATEQTLDLDLRKPTDLERSHLLHRLSLFGIGWGKPQRNAGGKGTFHELWRLRWQPEFVIALIEVGIWGNTIEAAAIAFVCDAANRAADLPALTRLIDQTLLANLPEAIHHLMVRLQAEAAIASDVAHLMAALPPLANVLRYGNVRQIDTGIVGPVVDGLITRVCIGLPVACASLNDEAAATLYNLLLEMHRVVTLLQKPEHLADWQAVLTQLADQRGLHGLLAGRCCRLLLESGAFSAEETAQRLGLALSSTNEPAQSAAWVEGLLQGSGLLLLHNPTSWQVLDEWISTLSTEHFTTVLPLLRRTFSTFSAPERRQMGEQVRQGRSGSSANLTTSTSSESFDLDRADQILAIVAQLLGIELALHHPINSVTAVKDTH</sequence>
<feature type="region of interest" description="Disordered" evidence="1">
    <location>
        <begin position="113"/>
        <end position="143"/>
    </location>
</feature>
<dbReference type="Proteomes" id="UP001464891">
    <property type="component" value="Unassembled WGS sequence"/>
</dbReference>
<feature type="compositionally biased region" description="Basic and acidic residues" evidence="1">
    <location>
        <begin position="115"/>
        <end position="128"/>
    </location>
</feature>
<dbReference type="RefSeq" id="WP_190443029.1">
    <property type="nucleotide sequence ID" value="NZ_JAMPKM010000013.1"/>
</dbReference>
<dbReference type="InterPro" id="IPR050458">
    <property type="entry name" value="LolB"/>
</dbReference>
<gene>
    <name evidence="2" type="ORF">NC998_19465</name>
</gene>
<evidence type="ECO:0000256" key="1">
    <source>
        <dbReference type="SAM" id="MobiDB-lite"/>
    </source>
</evidence>
<accession>A0ABV0JBW6</accession>
<dbReference type="Pfam" id="PF18934">
    <property type="entry name" value="DUF5682"/>
    <property type="match status" value="1"/>
</dbReference>
<comment type="caution">
    <text evidence="2">The sequence shown here is derived from an EMBL/GenBank/DDBJ whole genome shotgun (WGS) entry which is preliminary data.</text>
</comment>
<feature type="region of interest" description="Disordered" evidence="1">
    <location>
        <begin position="753"/>
        <end position="777"/>
    </location>
</feature>